<dbReference type="InterPro" id="IPR011333">
    <property type="entry name" value="SKP1/BTB/POZ_sf"/>
</dbReference>
<sequence length="262" mass="29497">MSSEQPSERLKTSIASFYNDPLFSDIILQLGESQEFHGHKIILSVKSGFFRKAFTGSFKEASESRMTLFEDDAPHIIIALLRHLYDLPYTTYPESPFQKTSNKLLFNAQGFVVADKYDVPSLMSRVIEDTIALIKEKLDDDPTDICETISFLYKYENMANKSFFAVIEASCLVKLEQYLAVPAFVDLLKSTPPLAIALLDELPKLNRPLSSLAPGVHKVYLCPSCHNCHASNTVPHCPSCYPVGRITMLSKSTWLVRKLHVD</sequence>
<dbReference type="Pfam" id="PF00651">
    <property type="entry name" value="BTB"/>
    <property type="match status" value="1"/>
</dbReference>
<reference evidence="2 3" key="1">
    <citation type="submission" date="2024-07" db="EMBL/GenBank/DDBJ databases">
        <title>Draft sequence of the Neodothiora populina.</title>
        <authorList>
            <person name="Drown D.D."/>
            <person name="Schuette U.S."/>
            <person name="Buechlein A.B."/>
            <person name="Rusch D.R."/>
            <person name="Winton L.W."/>
            <person name="Adams G.A."/>
        </authorList>
    </citation>
    <scope>NUCLEOTIDE SEQUENCE [LARGE SCALE GENOMIC DNA]</scope>
    <source>
        <strain evidence="2 3">CPC 39397</strain>
    </source>
</reference>
<dbReference type="GeneID" id="95976000"/>
<proteinExistence type="predicted"/>
<evidence type="ECO:0000313" key="2">
    <source>
        <dbReference type="EMBL" id="KAL1305411.1"/>
    </source>
</evidence>
<keyword evidence="3" id="KW-1185">Reference proteome</keyword>
<dbReference type="Proteomes" id="UP001562354">
    <property type="component" value="Unassembled WGS sequence"/>
</dbReference>
<dbReference type="PANTHER" id="PTHR47843">
    <property type="entry name" value="BTB DOMAIN-CONTAINING PROTEIN-RELATED"/>
    <property type="match status" value="1"/>
</dbReference>
<accession>A0ABR3PGZ9</accession>
<dbReference type="SMART" id="SM00225">
    <property type="entry name" value="BTB"/>
    <property type="match status" value="1"/>
</dbReference>
<dbReference type="RefSeq" id="XP_069201684.1">
    <property type="nucleotide sequence ID" value="XM_069347999.1"/>
</dbReference>
<comment type="caution">
    <text evidence="2">The sequence shown here is derived from an EMBL/GenBank/DDBJ whole genome shotgun (WGS) entry which is preliminary data.</text>
</comment>
<evidence type="ECO:0000259" key="1">
    <source>
        <dbReference type="PROSITE" id="PS50097"/>
    </source>
</evidence>
<dbReference type="EMBL" id="JBFMKM010000007">
    <property type="protein sequence ID" value="KAL1305411.1"/>
    <property type="molecule type" value="Genomic_DNA"/>
</dbReference>
<protein>
    <recommendedName>
        <fullName evidence="1">BTB domain-containing protein</fullName>
    </recommendedName>
</protein>
<dbReference type="SUPFAM" id="SSF54695">
    <property type="entry name" value="POZ domain"/>
    <property type="match status" value="1"/>
</dbReference>
<dbReference type="Gene3D" id="3.30.710.10">
    <property type="entry name" value="Potassium Channel Kv1.1, Chain A"/>
    <property type="match status" value="1"/>
</dbReference>
<organism evidence="2 3">
    <name type="scientific">Neodothiora populina</name>
    <dbReference type="NCBI Taxonomy" id="2781224"/>
    <lineage>
        <taxon>Eukaryota</taxon>
        <taxon>Fungi</taxon>
        <taxon>Dikarya</taxon>
        <taxon>Ascomycota</taxon>
        <taxon>Pezizomycotina</taxon>
        <taxon>Dothideomycetes</taxon>
        <taxon>Dothideomycetidae</taxon>
        <taxon>Dothideales</taxon>
        <taxon>Dothioraceae</taxon>
        <taxon>Neodothiora</taxon>
    </lineage>
</organism>
<evidence type="ECO:0000313" key="3">
    <source>
        <dbReference type="Proteomes" id="UP001562354"/>
    </source>
</evidence>
<name>A0ABR3PGZ9_9PEZI</name>
<feature type="domain" description="BTB" evidence="1">
    <location>
        <begin position="24"/>
        <end position="86"/>
    </location>
</feature>
<dbReference type="PROSITE" id="PS50097">
    <property type="entry name" value="BTB"/>
    <property type="match status" value="1"/>
</dbReference>
<dbReference type="PANTHER" id="PTHR47843:SF5">
    <property type="entry name" value="BTB_POZ DOMAIN PROTEIN"/>
    <property type="match status" value="1"/>
</dbReference>
<gene>
    <name evidence="2" type="ORF">AAFC00_002298</name>
</gene>
<dbReference type="InterPro" id="IPR000210">
    <property type="entry name" value="BTB/POZ_dom"/>
</dbReference>